<dbReference type="SUPFAM" id="SSF56112">
    <property type="entry name" value="Protein kinase-like (PK-like)"/>
    <property type="match status" value="1"/>
</dbReference>
<proteinExistence type="predicted"/>
<comment type="caution">
    <text evidence="3">The sequence shown here is derived from an EMBL/GenBank/DDBJ whole genome shotgun (WGS) entry which is preliminary data.</text>
</comment>
<feature type="non-terminal residue" evidence="3">
    <location>
        <position position="375"/>
    </location>
</feature>
<evidence type="ECO:0000313" key="4">
    <source>
        <dbReference type="Proteomes" id="UP000824890"/>
    </source>
</evidence>
<dbReference type="PROSITE" id="PS00108">
    <property type="entry name" value="PROTEIN_KINASE_ST"/>
    <property type="match status" value="1"/>
</dbReference>
<feature type="region of interest" description="Disordered" evidence="1">
    <location>
        <begin position="21"/>
        <end position="55"/>
    </location>
</feature>
<sequence>RKNQQRVKLCLEKMGNCLDSSAKVESSSHSPHANSGSSGSRVSSKTSRSTVPSSLSINSYSSLESLPTPRTEGEILSSPNLKAFTFSELKSATRNFRPDSLLGEGGFGYVFKGWIDGTTLNRFQTRFWYRCGRGAQPLTWAIRMKVAIGAAKGLTFLHDAKSQVIYRDFKAANILLDAEFNSKLSDFGLAKAGPTGDRTHVSTQVMGTHGYAAPEYVATESSGLGNAVSWRQEKAFRIMDTRLGGQYPQKGAYTAASLALQCLNPDAKLRPKCLKFWPNLISLNQQPLPSLEIDSPRGSNGAGTRQGQIDSPRGSNGAGTRQGQIDSPRGSNGAGTRQARLILLEKSPRRYSYDRPLLHLTPIASPLPSHNQSPR</sequence>
<dbReference type="PANTHER" id="PTHR45621">
    <property type="entry name" value="OS01G0588500 PROTEIN-RELATED"/>
    <property type="match status" value="1"/>
</dbReference>
<dbReference type="SMART" id="SM00220">
    <property type="entry name" value="S_TKc"/>
    <property type="match status" value="1"/>
</dbReference>
<feature type="domain" description="Protein kinase" evidence="2">
    <location>
        <begin position="1"/>
        <end position="375"/>
    </location>
</feature>
<evidence type="ECO:0000256" key="1">
    <source>
        <dbReference type="SAM" id="MobiDB-lite"/>
    </source>
</evidence>
<dbReference type="InterPro" id="IPR011009">
    <property type="entry name" value="Kinase-like_dom_sf"/>
</dbReference>
<evidence type="ECO:0000313" key="3">
    <source>
        <dbReference type="EMBL" id="KAH0855495.1"/>
    </source>
</evidence>
<feature type="non-terminal residue" evidence="3">
    <location>
        <position position="1"/>
    </location>
</feature>
<feature type="region of interest" description="Disordered" evidence="1">
    <location>
        <begin position="291"/>
        <end position="343"/>
    </location>
</feature>
<reference evidence="3 4" key="1">
    <citation type="submission" date="2021-05" db="EMBL/GenBank/DDBJ databases">
        <title>Genome Assembly of Synthetic Allotetraploid Brassica napus Reveals Homoeologous Exchanges between Subgenomes.</title>
        <authorList>
            <person name="Davis J.T."/>
        </authorList>
    </citation>
    <scope>NUCLEOTIDE SEQUENCE [LARGE SCALE GENOMIC DNA]</scope>
    <source>
        <strain evidence="4">cv. Da-Ae</strain>
        <tissue evidence="3">Seedling</tissue>
    </source>
</reference>
<dbReference type="InterPro" id="IPR050823">
    <property type="entry name" value="Plant_Ser_Thr_Prot_Kinase"/>
</dbReference>
<keyword evidence="4" id="KW-1185">Reference proteome</keyword>
<gene>
    <name evidence="3" type="ORF">HID58_007956</name>
</gene>
<dbReference type="InterPro" id="IPR008271">
    <property type="entry name" value="Ser/Thr_kinase_AS"/>
</dbReference>
<dbReference type="PROSITE" id="PS50011">
    <property type="entry name" value="PROTEIN_KINASE_DOM"/>
    <property type="match status" value="1"/>
</dbReference>
<evidence type="ECO:0000259" key="2">
    <source>
        <dbReference type="PROSITE" id="PS50011"/>
    </source>
</evidence>
<dbReference type="InterPro" id="IPR000719">
    <property type="entry name" value="Prot_kinase_dom"/>
</dbReference>
<dbReference type="Gene3D" id="1.10.510.10">
    <property type="entry name" value="Transferase(Phosphotransferase) domain 1"/>
    <property type="match status" value="1"/>
</dbReference>
<protein>
    <recommendedName>
        <fullName evidence="2">Protein kinase domain-containing protein</fullName>
    </recommendedName>
</protein>
<accession>A0ABQ7XKI9</accession>
<feature type="compositionally biased region" description="Low complexity" evidence="1">
    <location>
        <begin position="27"/>
        <end position="55"/>
    </location>
</feature>
<dbReference type="Proteomes" id="UP000824890">
    <property type="component" value="Unassembled WGS sequence"/>
</dbReference>
<dbReference type="Gene3D" id="3.30.200.20">
    <property type="entry name" value="Phosphorylase Kinase, domain 1"/>
    <property type="match status" value="1"/>
</dbReference>
<dbReference type="Pfam" id="PF00069">
    <property type="entry name" value="Pkinase"/>
    <property type="match status" value="1"/>
</dbReference>
<organism evidence="3 4">
    <name type="scientific">Brassica napus</name>
    <name type="common">Rape</name>
    <dbReference type="NCBI Taxonomy" id="3708"/>
    <lineage>
        <taxon>Eukaryota</taxon>
        <taxon>Viridiplantae</taxon>
        <taxon>Streptophyta</taxon>
        <taxon>Embryophyta</taxon>
        <taxon>Tracheophyta</taxon>
        <taxon>Spermatophyta</taxon>
        <taxon>Magnoliopsida</taxon>
        <taxon>eudicotyledons</taxon>
        <taxon>Gunneridae</taxon>
        <taxon>Pentapetalae</taxon>
        <taxon>rosids</taxon>
        <taxon>malvids</taxon>
        <taxon>Brassicales</taxon>
        <taxon>Brassicaceae</taxon>
        <taxon>Brassiceae</taxon>
        <taxon>Brassica</taxon>
    </lineage>
</organism>
<dbReference type="EMBL" id="JAGKQM010000071">
    <property type="protein sequence ID" value="KAH0855495.1"/>
    <property type="molecule type" value="Genomic_DNA"/>
</dbReference>
<name>A0ABQ7XKI9_BRANA</name>